<name>A0A8S5T9F8_9CAUD</name>
<dbReference type="EMBL" id="BK032780">
    <property type="protein sequence ID" value="DAF59965.1"/>
    <property type="molecule type" value="Genomic_DNA"/>
</dbReference>
<sequence>MSGNSEFKVTEINKLIDILSLKPEEIEDIFFENSVHLK</sequence>
<reference evidence="1" key="1">
    <citation type="journal article" date="2021" name="Proc. Natl. Acad. Sci. U.S.A.">
        <title>A Catalog of Tens of Thousands of Viruses from Human Metagenomes Reveals Hidden Associations with Chronic Diseases.</title>
        <authorList>
            <person name="Tisza M.J."/>
            <person name="Buck C.B."/>
        </authorList>
    </citation>
    <scope>NUCLEOTIDE SEQUENCE</scope>
    <source>
        <strain evidence="1">CtGz830</strain>
    </source>
</reference>
<accession>A0A8S5T9F8</accession>
<protein>
    <submittedName>
        <fullName evidence="1">Uncharacterized protein</fullName>
    </submittedName>
</protein>
<evidence type="ECO:0000313" key="1">
    <source>
        <dbReference type="EMBL" id="DAF59965.1"/>
    </source>
</evidence>
<organism evidence="1">
    <name type="scientific">Siphoviridae sp. ctGz830</name>
    <dbReference type="NCBI Taxonomy" id="2827825"/>
    <lineage>
        <taxon>Viruses</taxon>
        <taxon>Duplodnaviria</taxon>
        <taxon>Heunggongvirae</taxon>
        <taxon>Uroviricota</taxon>
        <taxon>Caudoviricetes</taxon>
    </lineage>
</organism>
<proteinExistence type="predicted"/>